<proteinExistence type="predicted"/>
<accession>A0A2J7QGK5</accession>
<dbReference type="InParanoid" id="A0A2J7QGK5"/>
<keyword evidence="2" id="KW-1185">Reference proteome</keyword>
<comment type="caution">
    <text evidence="1">The sequence shown here is derived from an EMBL/GenBank/DDBJ whole genome shotgun (WGS) entry which is preliminary data.</text>
</comment>
<protein>
    <submittedName>
        <fullName evidence="1">Uncharacterized protein</fullName>
    </submittedName>
</protein>
<gene>
    <name evidence="1" type="ORF">B7P43_G14541</name>
</gene>
<sequence>MCLFKTEIDMMPSDTQKNVIHADKTAAGQHVQRFSAPTIDEMADNHYICTDNGTTKNIVYPQAL</sequence>
<dbReference type="AlphaFoldDB" id="A0A2J7QGK5"/>
<evidence type="ECO:0000313" key="2">
    <source>
        <dbReference type="Proteomes" id="UP000235965"/>
    </source>
</evidence>
<evidence type="ECO:0000313" key="1">
    <source>
        <dbReference type="EMBL" id="PNF27693.1"/>
    </source>
</evidence>
<reference evidence="1 2" key="1">
    <citation type="submission" date="2017-12" db="EMBL/GenBank/DDBJ databases">
        <title>Hemimetabolous genomes reveal molecular basis of termite eusociality.</title>
        <authorList>
            <person name="Harrison M.C."/>
            <person name="Jongepier E."/>
            <person name="Robertson H.M."/>
            <person name="Arning N."/>
            <person name="Bitard-Feildel T."/>
            <person name="Chao H."/>
            <person name="Childers C.P."/>
            <person name="Dinh H."/>
            <person name="Doddapaneni H."/>
            <person name="Dugan S."/>
            <person name="Gowin J."/>
            <person name="Greiner C."/>
            <person name="Han Y."/>
            <person name="Hu H."/>
            <person name="Hughes D.S.T."/>
            <person name="Huylmans A.-K."/>
            <person name="Kemena C."/>
            <person name="Kremer L.P.M."/>
            <person name="Lee S.L."/>
            <person name="Lopez-Ezquerra A."/>
            <person name="Mallet L."/>
            <person name="Monroy-Kuhn J.M."/>
            <person name="Moser A."/>
            <person name="Murali S.C."/>
            <person name="Muzny D.M."/>
            <person name="Otani S."/>
            <person name="Piulachs M.-D."/>
            <person name="Poelchau M."/>
            <person name="Qu J."/>
            <person name="Schaub F."/>
            <person name="Wada-Katsumata A."/>
            <person name="Worley K.C."/>
            <person name="Xie Q."/>
            <person name="Ylla G."/>
            <person name="Poulsen M."/>
            <person name="Gibbs R.A."/>
            <person name="Schal C."/>
            <person name="Richards S."/>
            <person name="Belles X."/>
            <person name="Korb J."/>
            <person name="Bornberg-Bauer E."/>
        </authorList>
    </citation>
    <scope>NUCLEOTIDE SEQUENCE [LARGE SCALE GENOMIC DNA]</scope>
    <source>
        <tissue evidence="1">Whole body</tissue>
    </source>
</reference>
<name>A0A2J7QGK5_9NEOP</name>
<organism evidence="1 2">
    <name type="scientific">Cryptotermes secundus</name>
    <dbReference type="NCBI Taxonomy" id="105785"/>
    <lineage>
        <taxon>Eukaryota</taxon>
        <taxon>Metazoa</taxon>
        <taxon>Ecdysozoa</taxon>
        <taxon>Arthropoda</taxon>
        <taxon>Hexapoda</taxon>
        <taxon>Insecta</taxon>
        <taxon>Pterygota</taxon>
        <taxon>Neoptera</taxon>
        <taxon>Polyneoptera</taxon>
        <taxon>Dictyoptera</taxon>
        <taxon>Blattodea</taxon>
        <taxon>Blattoidea</taxon>
        <taxon>Termitoidae</taxon>
        <taxon>Kalotermitidae</taxon>
        <taxon>Cryptotermitinae</taxon>
        <taxon>Cryptotermes</taxon>
    </lineage>
</organism>
<dbReference type="Proteomes" id="UP000235965">
    <property type="component" value="Unassembled WGS sequence"/>
</dbReference>
<dbReference type="EMBL" id="NEVH01014369">
    <property type="protein sequence ID" value="PNF27693.1"/>
    <property type="molecule type" value="Genomic_DNA"/>
</dbReference>